<evidence type="ECO:0000256" key="1">
    <source>
        <dbReference type="SAM" id="SignalP"/>
    </source>
</evidence>
<keyword evidence="3" id="KW-1185">Reference proteome</keyword>
<dbReference type="PROSITE" id="PS51257">
    <property type="entry name" value="PROKAR_LIPOPROTEIN"/>
    <property type="match status" value="1"/>
</dbReference>
<name>A0A7Y9TI64_9BACT</name>
<evidence type="ECO:0000313" key="3">
    <source>
        <dbReference type="Proteomes" id="UP000589520"/>
    </source>
</evidence>
<feature type="chain" id="PRO_5031258886" description="Lipoprotein" evidence="1">
    <location>
        <begin position="22"/>
        <end position="116"/>
    </location>
</feature>
<dbReference type="RefSeq" id="WP_179492204.1">
    <property type="nucleotide sequence ID" value="NZ_JACCCW010000002.1"/>
</dbReference>
<protein>
    <recommendedName>
        <fullName evidence="4">Lipoprotein</fullName>
    </recommendedName>
</protein>
<dbReference type="EMBL" id="JACCCW010000002">
    <property type="protein sequence ID" value="NYF80665.1"/>
    <property type="molecule type" value="Genomic_DNA"/>
</dbReference>
<feature type="signal peptide" evidence="1">
    <location>
        <begin position="1"/>
        <end position="21"/>
    </location>
</feature>
<evidence type="ECO:0008006" key="4">
    <source>
        <dbReference type="Google" id="ProtNLM"/>
    </source>
</evidence>
<sequence length="116" mass="12856">MRLHRLLMPAAALLALTGCHSAIVEATISNRTAAPIPLIEVDYPSASFGTENLAPGKDFHYRFKILGDGPTKVVYTDQSQHEQHNDGPTLREGDEGHITVLFAQDGIHWQWAPKKR</sequence>
<dbReference type="Proteomes" id="UP000589520">
    <property type="component" value="Unassembled WGS sequence"/>
</dbReference>
<gene>
    <name evidence="2" type="ORF">HDF17_002985</name>
</gene>
<dbReference type="AlphaFoldDB" id="A0A7Y9TI64"/>
<proteinExistence type="predicted"/>
<organism evidence="2 3">
    <name type="scientific">Granulicella arctica</name>
    <dbReference type="NCBI Taxonomy" id="940613"/>
    <lineage>
        <taxon>Bacteria</taxon>
        <taxon>Pseudomonadati</taxon>
        <taxon>Acidobacteriota</taxon>
        <taxon>Terriglobia</taxon>
        <taxon>Terriglobales</taxon>
        <taxon>Acidobacteriaceae</taxon>
        <taxon>Granulicella</taxon>
    </lineage>
</organism>
<evidence type="ECO:0000313" key="2">
    <source>
        <dbReference type="EMBL" id="NYF80665.1"/>
    </source>
</evidence>
<reference evidence="2 3" key="1">
    <citation type="submission" date="2020-07" db="EMBL/GenBank/DDBJ databases">
        <title>Genomic Encyclopedia of Type Strains, Phase IV (KMG-V): Genome sequencing to study the core and pangenomes of soil and plant-associated prokaryotes.</title>
        <authorList>
            <person name="Whitman W."/>
        </authorList>
    </citation>
    <scope>NUCLEOTIDE SEQUENCE [LARGE SCALE GENOMIC DNA]</scope>
    <source>
        <strain evidence="2 3">X4EP2</strain>
    </source>
</reference>
<comment type="caution">
    <text evidence="2">The sequence shown here is derived from an EMBL/GenBank/DDBJ whole genome shotgun (WGS) entry which is preliminary data.</text>
</comment>
<keyword evidence="1" id="KW-0732">Signal</keyword>
<accession>A0A7Y9TI64</accession>